<gene>
    <name evidence="5" type="ORF">KK083_29515</name>
</gene>
<dbReference type="Gene3D" id="2.60.40.10">
    <property type="entry name" value="Immunoglobulins"/>
    <property type="match status" value="1"/>
</dbReference>
<dbReference type="InterPro" id="IPR015943">
    <property type="entry name" value="WD40/YVTN_repeat-like_dom_sf"/>
</dbReference>
<dbReference type="Gene3D" id="2.130.10.10">
    <property type="entry name" value="YVTN repeat-like/Quinoprotein amine dehydrogenase"/>
    <property type="match status" value="3"/>
</dbReference>
<reference evidence="5 6" key="1">
    <citation type="submission" date="2021-05" db="EMBL/GenBank/DDBJ databases">
        <title>A Polyphasic approach of four new species of the genus Ohtaekwangia: Ohtaekwangia histidinii sp. nov., Ohtaekwangia cretensis sp. nov., Ohtaekwangia indiensis sp. nov., Ohtaekwangia reichenbachii sp. nov. from diverse environment.</title>
        <authorList>
            <person name="Octaviana S."/>
        </authorList>
    </citation>
    <scope>NUCLEOTIDE SEQUENCE [LARGE SCALE GENOMIC DNA]</scope>
    <source>
        <strain evidence="5 6">PWU4</strain>
    </source>
</reference>
<feature type="compositionally biased region" description="Polar residues" evidence="1">
    <location>
        <begin position="369"/>
        <end position="384"/>
    </location>
</feature>
<evidence type="ECO:0000256" key="2">
    <source>
        <dbReference type="SAM" id="Phobius"/>
    </source>
</evidence>
<feature type="region of interest" description="Disordered" evidence="1">
    <location>
        <begin position="402"/>
        <end position="426"/>
    </location>
</feature>
<evidence type="ECO:0000313" key="6">
    <source>
        <dbReference type="Proteomes" id="UP001319200"/>
    </source>
</evidence>
<evidence type="ECO:0000256" key="1">
    <source>
        <dbReference type="SAM" id="MobiDB-lite"/>
    </source>
</evidence>
<evidence type="ECO:0000259" key="4">
    <source>
        <dbReference type="Pfam" id="PF07495"/>
    </source>
</evidence>
<dbReference type="Proteomes" id="UP001319200">
    <property type="component" value="Unassembled WGS sequence"/>
</dbReference>
<feature type="domain" description="Two component regulator three Y" evidence="4">
    <location>
        <begin position="720"/>
        <end position="768"/>
    </location>
</feature>
<feature type="transmembrane region" description="Helical" evidence="2">
    <location>
        <begin position="850"/>
        <end position="870"/>
    </location>
</feature>
<accession>A0AAP2DU87</accession>
<organism evidence="5 6">
    <name type="scientific">Chryseosolibacter histidini</name>
    <dbReference type="NCBI Taxonomy" id="2782349"/>
    <lineage>
        <taxon>Bacteria</taxon>
        <taxon>Pseudomonadati</taxon>
        <taxon>Bacteroidota</taxon>
        <taxon>Cytophagia</taxon>
        <taxon>Cytophagales</taxon>
        <taxon>Chryseotaleaceae</taxon>
        <taxon>Chryseosolibacter</taxon>
    </lineage>
</organism>
<feature type="signal peptide" evidence="3">
    <location>
        <begin position="1"/>
        <end position="20"/>
    </location>
</feature>
<dbReference type="EMBL" id="JAHESF010000056">
    <property type="protein sequence ID" value="MBT1701067.1"/>
    <property type="molecule type" value="Genomic_DNA"/>
</dbReference>
<protein>
    <recommendedName>
        <fullName evidence="4">Two component regulator three Y domain-containing protein</fullName>
    </recommendedName>
</protein>
<sequence length="918" mass="103268">MRPLFSILFTCCALTLWGQAGNYFLSHYSPSEERFDYVCFDMDQDSKGVLYFATKAGILEFDGRDWDLLPGLSAVYNIEVNAAGEIYWAGAKGFGKVSPDKHGFQQAVYLSDSTIVNVFQTLLVKDQVYFLTEEAVYIFDAQKQTTASIKPLSSEHTFLKVFELFGSVYVNTDHGTFKIDQNKLIDSGLNLNEEVVFFSRIDNSYVIGTASNKLYTCSETPELRQVVLQDQAYIDASVIVSGSWLNRQLLALGTLRGGVIFINPINGVTQEIINYGTGLPDNEVFELMTDAKQNVWVAHDYGFTKIAPYLPLRSFSHYTGLQGNLLCALSSQQTVYVGTSLGLFKLEKTDVYDELVYYVDVEVKPTAGRSQPAMTAPKQETPSGESKKSGLFGFLKRKKNAPAEDASATEEVQPSPPLQPKFRRQKRTEKILRSSQYEFKKVKGIDAKVTHLVEVQGRLLASGLGGLFEINNLAAKPIMEVPVRYLYAPSNSDFVIVSAYNDEVRTLRFTGNTIENSSLFNNVADQINYIFEGVNNELWLCGINKIYRADVKGGDVRHKQTIEAQLHNTDRTVGAVWNGQIVLANADGFYLVERQKSALVKIDSLPKPSQYFAHNGSVVYRDRHGWNFLGSAAAGNNLQLLNVFQDLRFITSDKNSPNLWLISGGNELFKFFGDKDIPVGDAFPLFLKSIVNQDKRIVKLSEIVMDQEHSSVKFEVVQPDYINPQAVEYRYLLKGMQDTWSEWASNNDVIDFPYLPTGNYTLQVEARNIFGKISTLEPLSFEVLPPYWKRSWFYGLEFAVFASLVMLSFRLSTRYRIVSRVLSLLTIILLIELLQTAIGATISLKNSSPVIDFFIQVVVALLVLPVEGYLRNLMLKSLDSSGKLYKFIVPQASPMHMRGKPEKFIVEKEKETSGQNKK</sequence>
<proteinExistence type="predicted"/>
<dbReference type="AlphaFoldDB" id="A0AAP2DU87"/>
<dbReference type="Pfam" id="PF07495">
    <property type="entry name" value="Y_Y_Y"/>
    <property type="match status" value="1"/>
</dbReference>
<comment type="caution">
    <text evidence="5">The sequence shown here is derived from an EMBL/GenBank/DDBJ whole genome shotgun (WGS) entry which is preliminary data.</text>
</comment>
<keyword evidence="2" id="KW-0472">Membrane</keyword>
<keyword evidence="2" id="KW-1133">Transmembrane helix</keyword>
<keyword evidence="6" id="KW-1185">Reference proteome</keyword>
<feature type="region of interest" description="Disordered" evidence="1">
    <location>
        <begin position="369"/>
        <end position="390"/>
    </location>
</feature>
<feature type="transmembrane region" description="Helical" evidence="2">
    <location>
        <begin position="821"/>
        <end position="844"/>
    </location>
</feature>
<evidence type="ECO:0000256" key="3">
    <source>
        <dbReference type="SAM" id="SignalP"/>
    </source>
</evidence>
<feature type="chain" id="PRO_5042947369" description="Two component regulator three Y domain-containing protein" evidence="3">
    <location>
        <begin position="21"/>
        <end position="918"/>
    </location>
</feature>
<dbReference type="InterPro" id="IPR011123">
    <property type="entry name" value="Y_Y_Y"/>
</dbReference>
<evidence type="ECO:0000313" key="5">
    <source>
        <dbReference type="EMBL" id="MBT1701067.1"/>
    </source>
</evidence>
<feature type="transmembrane region" description="Helical" evidence="2">
    <location>
        <begin position="791"/>
        <end position="809"/>
    </location>
</feature>
<name>A0AAP2DU87_9BACT</name>
<dbReference type="RefSeq" id="WP_254169752.1">
    <property type="nucleotide sequence ID" value="NZ_JAHESF010000056.1"/>
</dbReference>
<dbReference type="InterPro" id="IPR013783">
    <property type="entry name" value="Ig-like_fold"/>
</dbReference>
<keyword evidence="2" id="KW-0812">Transmembrane</keyword>
<keyword evidence="3" id="KW-0732">Signal</keyword>